<keyword evidence="7" id="KW-0539">Nucleus</keyword>
<keyword evidence="6" id="KW-0804">Transcription</keyword>
<feature type="compositionally biased region" description="Basic and acidic residues" evidence="8">
    <location>
        <begin position="140"/>
        <end position="154"/>
    </location>
</feature>
<evidence type="ECO:0000256" key="2">
    <source>
        <dbReference type="ARBA" id="ARBA00022723"/>
    </source>
</evidence>
<evidence type="ECO:0000256" key="7">
    <source>
        <dbReference type="ARBA" id="ARBA00023242"/>
    </source>
</evidence>
<dbReference type="GO" id="GO:0006879">
    <property type="term" value="P:intracellular iron ion homeostasis"/>
    <property type="evidence" value="ECO:0007669"/>
    <property type="project" value="TreeGrafter"/>
</dbReference>
<dbReference type="OrthoDB" id="5600085at2759"/>
<evidence type="ECO:0000256" key="1">
    <source>
        <dbReference type="ARBA" id="ARBA00004123"/>
    </source>
</evidence>
<keyword evidence="4" id="KW-0186">Copper</keyword>
<dbReference type="InterPro" id="IPR001083">
    <property type="entry name" value="Cu_fist_DNA-bd_dom"/>
</dbReference>
<feature type="region of interest" description="Disordered" evidence="8">
    <location>
        <begin position="210"/>
        <end position="269"/>
    </location>
</feature>
<comment type="subcellular location">
    <subcellularLocation>
        <location evidence="1">Nucleus</location>
    </subcellularLocation>
</comment>
<accession>A0A8H7RVW8</accession>
<feature type="region of interest" description="Disordered" evidence="8">
    <location>
        <begin position="348"/>
        <end position="397"/>
    </location>
</feature>
<dbReference type="InterPro" id="IPR051763">
    <property type="entry name" value="Copper_Homeo_Regul"/>
</dbReference>
<keyword evidence="11" id="KW-1185">Reference proteome</keyword>
<dbReference type="PANTHER" id="PTHR28088">
    <property type="entry name" value="TRANSCRIPTIONAL ACTIVATOR HAA1-RELATED"/>
    <property type="match status" value="1"/>
</dbReference>
<feature type="compositionally biased region" description="Low complexity" evidence="8">
    <location>
        <begin position="252"/>
        <end position="269"/>
    </location>
</feature>
<protein>
    <recommendedName>
        <fullName evidence="9">Copper-fist domain-containing protein</fullName>
    </recommendedName>
</protein>
<dbReference type="PROSITE" id="PS50073">
    <property type="entry name" value="COPPER_FIST_2"/>
    <property type="match status" value="1"/>
</dbReference>
<feature type="compositionally biased region" description="Polar residues" evidence="8">
    <location>
        <begin position="237"/>
        <end position="251"/>
    </location>
</feature>
<feature type="domain" description="Copper-fist" evidence="9">
    <location>
        <begin position="13"/>
        <end position="45"/>
    </location>
</feature>
<reference evidence="10 11" key="1">
    <citation type="submission" date="2020-12" db="EMBL/GenBank/DDBJ databases">
        <title>Metabolic potential, ecology and presence of endohyphal bacteria is reflected in genomic diversity of Mucoromycotina.</title>
        <authorList>
            <person name="Muszewska A."/>
            <person name="Okrasinska A."/>
            <person name="Steczkiewicz K."/>
            <person name="Drgas O."/>
            <person name="Orlowska M."/>
            <person name="Perlinska-Lenart U."/>
            <person name="Aleksandrzak-Piekarczyk T."/>
            <person name="Szatraj K."/>
            <person name="Zielenkiewicz U."/>
            <person name="Pilsyk S."/>
            <person name="Malc E."/>
            <person name="Mieczkowski P."/>
            <person name="Kruszewska J.S."/>
            <person name="Biernat P."/>
            <person name="Pawlowska J."/>
        </authorList>
    </citation>
    <scope>NUCLEOTIDE SEQUENCE [LARGE SCALE GENOMIC DNA]</scope>
    <source>
        <strain evidence="10 11">CBS 142.35</strain>
    </source>
</reference>
<dbReference type="AlphaFoldDB" id="A0A8H7RVW8"/>
<name>A0A8H7RVW8_9FUNG</name>
<keyword evidence="5" id="KW-0805">Transcription regulation</keyword>
<feature type="compositionally biased region" description="Basic and acidic residues" evidence="8">
    <location>
        <begin position="373"/>
        <end position="385"/>
    </location>
</feature>
<evidence type="ECO:0000313" key="10">
    <source>
        <dbReference type="EMBL" id="KAG2217182.1"/>
    </source>
</evidence>
<dbReference type="InterPro" id="IPR036395">
    <property type="entry name" value="Cu_fist_DNA-bd_dom_sf"/>
</dbReference>
<evidence type="ECO:0000259" key="9">
    <source>
        <dbReference type="PROSITE" id="PS50073"/>
    </source>
</evidence>
<keyword evidence="2" id="KW-0479">Metal-binding</keyword>
<feature type="region of interest" description="Disordered" evidence="8">
    <location>
        <begin position="70"/>
        <end position="167"/>
    </location>
</feature>
<dbReference type="EMBL" id="JAEPRB010000319">
    <property type="protein sequence ID" value="KAG2217182.1"/>
    <property type="molecule type" value="Genomic_DNA"/>
</dbReference>
<keyword evidence="3" id="KW-0862">Zinc</keyword>
<feature type="compositionally biased region" description="Polar residues" evidence="8">
    <location>
        <begin position="73"/>
        <end position="85"/>
    </location>
</feature>
<feature type="compositionally biased region" description="Polar residues" evidence="8">
    <location>
        <begin position="155"/>
        <end position="166"/>
    </location>
</feature>
<dbReference type="GO" id="GO:0005507">
    <property type="term" value="F:copper ion binding"/>
    <property type="evidence" value="ECO:0007669"/>
    <property type="project" value="InterPro"/>
</dbReference>
<proteinExistence type="predicted"/>
<dbReference type="FunFam" id="3.90.430.10:FF:000001">
    <property type="entry name" value="Copper fist DNA-binding protein"/>
    <property type="match status" value="1"/>
</dbReference>
<dbReference type="PANTHER" id="PTHR28088:SF5">
    <property type="entry name" value="TRANSCRIPTIONAL ACTIVATOR HAA1-RELATED"/>
    <property type="match status" value="1"/>
</dbReference>
<comment type="caution">
    <text evidence="10">The sequence shown here is derived from an EMBL/GenBank/DDBJ whole genome shotgun (WGS) entry which is preliminary data.</text>
</comment>
<dbReference type="Gene3D" id="3.90.430.10">
    <property type="entry name" value="Copper fist DNA-binding domain"/>
    <property type="match status" value="1"/>
</dbReference>
<evidence type="ECO:0000256" key="6">
    <source>
        <dbReference type="ARBA" id="ARBA00023163"/>
    </source>
</evidence>
<evidence type="ECO:0000256" key="4">
    <source>
        <dbReference type="ARBA" id="ARBA00023008"/>
    </source>
</evidence>
<gene>
    <name evidence="10" type="ORF">INT45_013194</name>
</gene>
<evidence type="ECO:0000313" key="11">
    <source>
        <dbReference type="Proteomes" id="UP000646827"/>
    </source>
</evidence>
<feature type="compositionally biased region" description="Low complexity" evidence="8">
    <location>
        <begin position="210"/>
        <end position="227"/>
    </location>
</feature>
<feature type="compositionally biased region" description="Low complexity" evidence="8">
    <location>
        <begin position="92"/>
        <end position="110"/>
    </location>
</feature>
<dbReference type="SUPFAM" id="SSF57879">
    <property type="entry name" value="Zinc domain conserved in yeast copper-regulated transcription factors"/>
    <property type="match status" value="1"/>
</dbReference>
<feature type="compositionally biased region" description="Basic residues" evidence="8">
    <location>
        <begin position="351"/>
        <end position="360"/>
    </location>
</feature>
<evidence type="ECO:0000256" key="8">
    <source>
        <dbReference type="SAM" id="MobiDB-lite"/>
    </source>
</evidence>
<dbReference type="GO" id="GO:0000978">
    <property type="term" value="F:RNA polymerase II cis-regulatory region sequence-specific DNA binding"/>
    <property type="evidence" value="ECO:0007669"/>
    <property type="project" value="TreeGrafter"/>
</dbReference>
<dbReference type="SMART" id="SM00412">
    <property type="entry name" value="Cu_FIST"/>
    <property type="match status" value="1"/>
</dbReference>
<sequence length="397" mass="44392">MPFIVGEDGTRRKYSCQTCIKGHRSTKCTHHNRQLFEIKPKGRPVSQCETCRELRKSKRIHVKCTCKNREKSLTPTSPTQETNIASPPPFISPSSSVSSLSSSSSSLPLPITEPNTSLQQQRSEKQEAQQQQQRKKQRLRGREQSKNAVTEKELTSQSQYPQSNNIMHVDGDMLRIRCSRCERPQSGCVCTYDSNICSARFNKVQDTTLSSSAAPISSSPASTTTNSLKDEEDGQEMTPQSPSASSMVSQDSNNNNTTGSVASSTTSSSYGQYSNILPPLRLNLHHHSFARQSQLPIPIHDPTDDIDSDTPIYKSEENVVPDREAVLGKLSHRSSEDLLKEIYGNFTGQEKKRRRRHHYQQRNGGSGEGQTTRSDDDGHNRKYNTDEEEDGQKEGLC</sequence>
<feature type="region of interest" description="Disordered" evidence="8">
    <location>
        <begin position="295"/>
        <end position="315"/>
    </location>
</feature>
<dbReference type="GO" id="GO:0000981">
    <property type="term" value="F:DNA-binding transcription factor activity, RNA polymerase II-specific"/>
    <property type="evidence" value="ECO:0007669"/>
    <property type="project" value="TreeGrafter"/>
</dbReference>
<organism evidence="10 11">
    <name type="scientific">Circinella minor</name>
    <dbReference type="NCBI Taxonomy" id="1195481"/>
    <lineage>
        <taxon>Eukaryota</taxon>
        <taxon>Fungi</taxon>
        <taxon>Fungi incertae sedis</taxon>
        <taxon>Mucoromycota</taxon>
        <taxon>Mucoromycotina</taxon>
        <taxon>Mucoromycetes</taxon>
        <taxon>Mucorales</taxon>
        <taxon>Lichtheimiaceae</taxon>
        <taxon>Circinella</taxon>
    </lineage>
</organism>
<dbReference type="GO" id="GO:0005634">
    <property type="term" value="C:nucleus"/>
    <property type="evidence" value="ECO:0007669"/>
    <property type="project" value="UniProtKB-SubCell"/>
</dbReference>
<dbReference type="SMART" id="SM01090">
    <property type="entry name" value="Copper-fist"/>
    <property type="match status" value="1"/>
</dbReference>
<dbReference type="Pfam" id="PF00649">
    <property type="entry name" value="Copper-fist"/>
    <property type="match status" value="1"/>
</dbReference>
<dbReference type="Proteomes" id="UP000646827">
    <property type="component" value="Unassembled WGS sequence"/>
</dbReference>
<evidence type="ECO:0000256" key="5">
    <source>
        <dbReference type="ARBA" id="ARBA00023015"/>
    </source>
</evidence>
<dbReference type="GO" id="GO:0045944">
    <property type="term" value="P:positive regulation of transcription by RNA polymerase II"/>
    <property type="evidence" value="ECO:0007669"/>
    <property type="project" value="TreeGrafter"/>
</dbReference>
<dbReference type="PRINTS" id="PR00617">
    <property type="entry name" value="COPPERFIST"/>
</dbReference>
<evidence type="ECO:0000256" key="3">
    <source>
        <dbReference type="ARBA" id="ARBA00022833"/>
    </source>
</evidence>
<dbReference type="GO" id="GO:0006878">
    <property type="term" value="P:intracellular copper ion homeostasis"/>
    <property type="evidence" value="ECO:0007669"/>
    <property type="project" value="TreeGrafter"/>
</dbReference>